<protein>
    <submittedName>
        <fullName evidence="2">MmgE/PrpD family protein</fullName>
    </submittedName>
</protein>
<dbReference type="Pfam" id="PF19305">
    <property type="entry name" value="MmgE_PrpD_C"/>
    <property type="match status" value="1"/>
</dbReference>
<dbReference type="GO" id="GO:0016829">
    <property type="term" value="F:lyase activity"/>
    <property type="evidence" value="ECO:0007669"/>
    <property type="project" value="InterPro"/>
</dbReference>
<sequence>MSIVYSVRPCRPEARPAPEEQLAWARADLAASNRPLDADAAALAGCRLIDNMAIAVASLDRSPVAAAPHLDLESFGPRARLDGALADVRSTDRAMRGVTAPSPIYEGDYGILAVLLGGQEAEVTLPGQGEPCRAILDTLTKAHSAGYHGQAIIDLALRLHGQLGDLYQVETITIHTKRMTHVVMGSGSGDPDKWDPRASRETLDYSAPFQFARALVDGDWHHDRSYDPALISDPAFVRLWGKVRTVEDEEWNRRFAAVRPIDKDHGGRAVIRFADGREQAEELAVANSHPRGASPWEFEDYHRKFKTLTEPFLSQEKGERFVVAARDLAKLSTAEVRILGVEADLRPPAEGAKGLLDRSPA</sequence>
<dbReference type="PANTHER" id="PTHR16943">
    <property type="entry name" value="2-METHYLCITRATE DEHYDRATASE-RELATED"/>
    <property type="match status" value="1"/>
</dbReference>
<keyword evidence="3" id="KW-1185">Reference proteome</keyword>
<dbReference type="InterPro" id="IPR005656">
    <property type="entry name" value="MmgE_PrpD"/>
</dbReference>
<dbReference type="InterPro" id="IPR042188">
    <property type="entry name" value="MmgE/PrpD_sf_2"/>
</dbReference>
<dbReference type="EMBL" id="QGGV01000016">
    <property type="protein sequence ID" value="PWK52704.1"/>
    <property type="molecule type" value="Genomic_DNA"/>
</dbReference>
<name>A0A316FV88_9RHOB</name>
<evidence type="ECO:0000259" key="1">
    <source>
        <dbReference type="Pfam" id="PF19305"/>
    </source>
</evidence>
<dbReference type="InterPro" id="IPR036148">
    <property type="entry name" value="MmgE/PrpD_sf"/>
</dbReference>
<reference evidence="2 3" key="1">
    <citation type="submission" date="2018-05" db="EMBL/GenBank/DDBJ databases">
        <title>Genomic Encyclopedia of Type Strains, Phase IV (KMG-IV): sequencing the most valuable type-strain genomes for metagenomic binning, comparative biology and taxonomic classification.</title>
        <authorList>
            <person name="Goeker M."/>
        </authorList>
    </citation>
    <scope>NUCLEOTIDE SEQUENCE [LARGE SCALE GENOMIC DNA]</scope>
    <source>
        <strain evidence="2 3">DSM 103371</strain>
    </source>
</reference>
<dbReference type="OrthoDB" id="9797528at2"/>
<comment type="caution">
    <text evidence="2">The sequence shown here is derived from an EMBL/GenBank/DDBJ whole genome shotgun (WGS) entry which is preliminary data.</text>
</comment>
<evidence type="ECO:0000313" key="3">
    <source>
        <dbReference type="Proteomes" id="UP000245390"/>
    </source>
</evidence>
<dbReference type="SUPFAM" id="SSF103378">
    <property type="entry name" value="2-methylcitrate dehydratase PrpD"/>
    <property type="match status" value="1"/>
</dbReference>
<gene>
    <name evidence="2" type="ORF">C8D95_1161</name>
</gene>
<dbReference type="Proteomes" id="UP000245390">
    <property type="component" value="Unassembled WGS sequence"/>
</dbReference>
<dbReference type="KEGG" id="salo:EF888_14975"/>
<dbReference type="PANTHER" id="PTHR16943:SF8">
    <property type="entry name" value="2-METHYLCITRATE DEHYDRATASE"/>
    <property type="match status" value="1"/>
</dbReference>
<dbReference type="AlphaFoldDB" id="A0A316FV88"/>
<dbReference type="Gene3D" id="3.30.1330.120">
    <property type="entry name" value="2-methylcitrate dehydratase PrpD"/>
    <property type="match status" value="1"/>
</dbReference>
<feature type="domain" description="MmgE/PrpD C-terminal" evidence="1">
    <location>
        <begin position="143"/>
        <end position="328"/>
    </location>
</feature>
<dbReference type="RefSeq" id="WP_109761198.1">
    <property type="nucleotide sequence ID" value="NZ_CP034588.1"/>
</dbReference>
<accession>A0A316FV88</accession>
<organism evidence="2 3">
    <name type="scientific">Silicimonas algicola</name>
    <dbReference type="NCBI Taxonomy" id="1826607"/>
    <lineage>
        <taxon>Bacteria</taxon>
        <taxon>Pseudomonadati</taxon>
        <taxon>Pseudomonadota</taxon>
        <taxon>Alphaproteobacteria</taxon>
        <taxon>Rhodobacterales</taxon>
        <taxon>Paracoccaceae</taxon>
    </lineage>
</organism>
<dbReference type="InterPro" id="IPR045337">
    <property type="entry name" value="MmgE_PrpD_C"/>
</dbReference>
<proteinExistence type="predicted"/>
<evidence type="ECO:0000313" key="2">
    <source>
        <dbReference type="EMBL" id="PWK52704.1"/>
    </source>
</evidence>